<dbReference type="AlphaFoldDB" id="A0AAD6U2D9"/>
<name>A0AAD6U2D9_9AGAR</name>
<dbReference type="EMBL" id="JARJCN010000045">
    <property type="protein sequence ID" value="KAJ7082438.1"/>
    <property type="molecule type" value="Genomic_DNA"/>
</dbReference>
<evidence type="ECO:0000313" key="2">
    <source>
        <dbReference type="EMBL" id="KAJ7082438.1"/>
    </source>
</evidence>
<comment type="caution">
    <text evidence="2">The sequence shown here is derived from an EMBL/GenBank/DDBJ whole genome shotgun (WGS) entry which is preliminary data.</text>
</comment>
<proteinExistence type="predicted"/>
<accession>A0AAD6U2D9</accession>
<dbReference type="Proteomes" id="UP001222325">
    <property type="component" value="Unassembled WGS sequence"/>
</dbReference>
<gene>
    <name evidence="2" type="ORF">B0H15DRAFT_803256</name>
</gene>
<protein>
    <submittedName>
        <fullName evidence="2">Uncharacterized protein</fullName>
    </submittedName>
</protein>
<reference evidence="2" key="1">
    <citation type="submission" date="2023-03" db="EMBL/GenBank/DDBJ databases">
        <title>Massive genome expansion in bonnet fungi (Mycena s.s.) driven by repeated elements and novel gene families across ecological guilds.</title>
        <authorList>
            <consortium name="Lawrence Berkeley National Laboratory"/>
            <person name="Harder C.B."/>
            <person name="Miyauchi S."/>
            <person name="Viragh M."/>
            <person name="Kuo A."/>
            <person name="Thoen E."/>
            <person name="Andreopoulos B."/>
            <person name="Lu D."/>
            <person name="Skrede I."/>
            <person name="Drula E."/>
            <person name="Henrissat B."/>
            <person name="Morin E."/>
            <person name="Kohler A."/>
            <person name="Barry K."/>
            <person name="LaButti K."/>
            <person name="Morin E."/>
            <person name="Salamov A."/>
            <person name="Lipzen A."/>
            <person name="Mereny Z."/>
            <person name="Hegedus B."/>
            <person name="Baldrian P."/>
            <person name="Stursova M."/>
            <person name="Weitz H."/>
            <person name="Taylor A."/>
            <person name="Grigoriev I.V."/>
            <person name="Nagy L.G."/>
            <person name="Martin F."/>
            <person name="Kauserud H."/>
        </authorList>
    </citation>
    <scope>NUCLEOTIDE SEQUENCE</scope>
    <source>
        <strain evidence="2">CBHHK173m</strain>
    </source>
</reference>
<evidence type="ECO:0000256" key="1">
    <source>
        <dbReference type="SAM" id="MobiDB-lite"/>
    </source>
</evidence>
<organism evidence="2 3">
    <name type="scientific">Mycena belliarum</name>
    <dbReference type="NCBI Taxonomy" id="1033014"/>
    <lineage>
        <taxon>Eukaryota</taxon>
        <taxon>Fungi</taxon>
        <taxon>Dikarya</taxon>
        <taxon>Basidiomycota</taxon>
        <taxon>Agaricomycotina</taxon>
        <taxon>Agaricomycetes</taxon>
        <taxon>Agaricomycetidae</taxon>
        <taxon>Agaricales</taxon>
        <taxon>Marasmiineae</taxon>
        <taxon>Mycenaceae</taxon>
        <taxon>Mycena</taxon>
    </lineage>
</organism>
<keyword evidence="3" id="KW-1185">Reference proteome</keyword>
<sequence>MSIRITGLGDVKEQALTFTGPRAEASWWLVCKSSDRTAGPPDRRVCDDADFAEVGRAASTVTRHAPLVEVKKPRIGSKGFCETESDHFRQKSAARFSLGVQASRPHARLTKPPPESSGSIKIAGDTEDGDIPQAGPADLPTVRTAAETYLAPRAGAEARYEYIREVWDSASHQLWDSLTASSEINGSISAFRAEWHISTDPAAFGDARKLMTVDQLAGGKATGTF</sequence>
<evidence type="ECO:0000313" key="3">
    <source>
        <dbReference type="Proteomes" id="UP001222325"/>
    </source>
</evidence>
<feature type="region of interest" description="Disordered" evidence="1">
    <location>
        <begin position="102"/>
        <end position="138"/>
    </location>
</feature>